<name>A0A8H3V4M5_VENIN</name>
<gene>
    <name evidence="4" type="ORF">BLS_009703</name>
    <name evidence="6" type="ORF">EG327_002207</name>
    <name evidence="5" type="ORF">EG328_010913</name>
</gene>
<dbReference type="Gene3D" id="2.60.120.330">
    <property type="entry name" value="B-lactam Antibiotic, Isopenicillin N Synthase, Chain"/>
    <property type="match status" value="1"/>
</dbReference>
<dbReference type="EMBL" id="WNWS01000076">
    <property type="protein sequence ID" value="KAE9982379.1"/>
    <property type="molecule type" value="Genomic_DNA"/>
</dbReference>
<sequence>MELKPGPQRGWIPYGIEKTSGLAKILEERPDYAFERVGDTSDLKDERESFDIGPAHDTLYPNSWPAAISEKRTEPLPGFQPFMETYFALCQGICLQIIMAVEIGLKVPAGTLLHRCANDASELRFNYYPSTTVQSIASGRAKRSWPHTDFGVLTLLFQDSVGGLELEDRTEPGTFMPITAAGPGQPSELIVNTAECLTRWTNDVLRAGLHQVVIPRHLRESGGETVIPDRYSCPFFLKAGYNVSVGPVKEFVSSEEQALYGDISALDYHRERVRVVYEGAIEGGSGRE</sequence>
<dbReference type="GO" id="GO:0016491">
    <property type="term" value="F:oxidoreductase activity"/>
    <property type="evidence" value="ECO:0007669"/>
    <property type="project" value="UniProtKB-KW"/>
</dbReference>
<evidence type="ECO:0000313" key="7">
    <source>
        <dbReference type="Proteomes" id="UP000447873"/>
    </source>
</evidence>
<evidence type="ECO:0000256" key="1">
    <source>
        <dbReference type="ARBA" id="ARBA00008056"/>
    </source>
</evidence>
<keyword evidence="8" id="KW-1185">Reference proteome</keyword>
<dbReference type="Proteomes" id="UP000433883">
    <property type="component" value="Unassembled WGS sequence"/>
</dbReference>
<dbReference type="EMBL" id="WNWR01000167">
    <property type="protein sequence ID" value="KAE9989819.1"/>
    <property type="molecule type" value="Genomic_DNA"/>
</dbReference>
<dbReference type="GO" id="GO:0046872">
    <property type="term" value="F:metal ion binding"/>
    <property type="evidence" value="ECO:0007669"/>
    <property type="project" value="UniProtKB-KW"/>
</dbReference>
<feature type="domain" description="Fe2OG dioxygenase" evidence="3">
    <location>
        <begin position="119"/>
        <end position="239"/>
    </location>
</feature>
<dbReference type="InterPro" id="IPR005123">
    <property type="entry name" value="Oxoglu/Fe-dep_dioxygenase_dom"/>
</dbReference>
<dbReference type="SUPFAM" id="SSF51197">
    <property type="entry name" value="Clavaminate synthase-like"/>
    <property type="match status" value="1"/>
</dbReference>
<comment type="caution">
    <text evidence="5">The sequence shown here is derived from an EMBL/GenBank/DDBJ whole genome shotgun (WGS) entry which is preliminary data.</text>
</comment>
<reference evidence="5 7" key="1">
    <citation type="submission" date="2018-12" db="EMBL/GenBank/DDBJ databases">
        <title>Venturia inaequalis Genome Resource.</title>
        <authorList>
            <person name="Lichtner F.J."/>
        </authorList>
    </citation>
    <scope>NUCLEOTIDE SEQUENCE [LARGE SCALE GENOMIC DNA]</scope>
    <source>
        <strain evidence="5 7">120213</strain>
        <strain evidence="4">Bline_iso_100314</strain>
        <strain evidence="6 8">DMI_063113</strain>
    </source>
</reference>
<dbReference type="InterPro" id="IPR050231">
    <property type="entry name" value="Iron_ascorbate_oxido_reductase"/>
</dbReference>
<keyword evidence="2" id="KW-0560">Oxidoreductase</keyword>
<dbReference type="AlphaFoldDB" id="A0A8H3V4M5"/>
<protein>
    <recommendedName>
        <fullName evidence="3">Fe2OG dioxygenase domain-containing protein</fullName>
    </recommendedName>
</protein>
<dbReference type="Proteomes" id="UP000447873">
    <property type="component" value="Unassembled WGS sequence"/>
</dbReference>
<organism evidence="5 7">
    <name type="scientific">Venturia inaequalis</name>
    <name type="common">Apple scab fungus</name>
    <dbReference type="NCBI Taxonomy" id="5025"/>
    <lineage>
        <taxon>Eukaryota</taxon>
        <taxon>Fungi</taxon>
        <taxon>Dikarya</taxon>
        <taxon>Ascomycota</taxon>
        <taxon>Pezizomycotina</taxon>
        <taxon>Dothideomycetes</taxon>
        <taxon>Pleosporomycetidae</taxon>
        <taxon>Venturiales</taxon>
        <taxon>Venturiaceae</taxon>
        <taxon>Venturia</taxon>
    </lineage>
</organism>
<evidence type="ECO:0000313" key="8">
    <source>
        <dbReference type="Proteomes" id="UP000490939"/>
    </source>
</evidence>
<evidence type="ECO:0000259" key="3">
    <source>
        <dbReference type="PROSITE" id="PS51471"/>
    </source>
</evidence>
<evidence type="ECO:0000313" key="5">
    <source>
        <dbReference type="EMBL" id="KAE9982379.1"/>
    </source>
</evidence>
<proteinExistence type="inferred from homology"/>
<keyword evidence="2" id="KW-0408">Iron</keyword>
<evidence type="ECO:0000313" key="4">
    <source>
        <dbReference type="EMBL" id="KAE9963088.1"/>
    </source>
</evidence>
<dbReference type="PROSITE" id="PS51471">
    <property type="entry name" value="FE2OG_OXY"/>
    <property type="match status" value="1"/>
</dbReference>
<dbReference type="InterPro" id="IPR027443">
    <property type="entry name" value="IPNS-like_sf"/>
</dbReference>
<keyword evidence="2" id="KW-0479">Metal-binding</keyword>
<evidence type="ECO:0000313" key="6">
    <source>
        <dbReference type="EMBL" id="KAE9989819.1"/>
    </source>
</evidence>
<dbReference type="PANTHER" id="PTHR47990">
    <property type="entry name" value="2-OXOGLUTARATE (2OG) AND FE(II)-DEPENDENT OXYGENASE SUPERFAMILY PROTEIN-RELATED"/>
    <property type="match status" value="1"/>
</dbReference>
<evidence type="ECO:0000256" key="2">
    <source>
        <dbReference type="RuleBase" id="RU003682"/>
    </source>
</evidence>
<accession>A0A8H3V4M5</accession>
<dbReference type="InterPro" id="IPR044861">
    <property type="entry name" value="IPNS-like_FE2OG_OXY"/>
</dbReference>
<comment type="similarity">
    <text evidence="1 2">Belongs to the iron/ascorbate-dependent oxidoreductase family.</text>
</comment>
<dbReference type="Pfam" id="PF03171">
    <property type="entry name" value="2OG-FeII_Oxy"/>
    <property type="match status" value="1"/>
</dbReference>
<dbReference type="Proteomes" id="UP000490939">
    <property type="component" value="Unassembled WGS sequence"/>
</dbReference>
<dbReference type="EMBL" id="WNWQ01000905">
    <property type="protein sequence ID" value="KAE9963088.1"/>
    <property type="molecule type" value="Genomic_DNA"/>
</dbReference>